<accession>A0A8H4M796</accession>
<dbReference type="Gene3D" id="1.20.1250.20">
    <property type="entry name" value="MFS general substrate transporter like domains"/>
    <property type="match status" value="1"/>
</dbReference>
<feature type="transmembrane region" description="Helical" evidence="6">
    <location>
        <begin position="413"/>
        <end position="435"/>
    </location>
</feature>
<evidence type="ECO:0000313" key="8">
    <source>
        <dbReference type="EMBL" id="KAF4231437.1"/>
    </source>
</evidence>
<dbReference type="InterPro" id="IPR005829">
    <property type="entry name" value="Sugar_transporter_CS"/>
</dbReference>
<proteinExistence type="inferred from homology"/>
<dbReference type="PROSITE" id="PS00216">
    <property type="entry name" value="SUGAR_TRANSPORT_1"/>
    <property type="match status" value="1"/>
</dbReference>
<dbReference type="GO" id="GO:0005351">
    <property type="term" value="F:carbohydrate:proton symporter activity"/>
    <property type="evidence" value="ECO:0007669"/>
    <property type="project" value="TreeGrafter"/>
</dbReference>
<keyword evidence="4 6" id="KW-1133">Transmembrane helix</keyword>
<keyword evidence="5 6" id="KW-0472">Membrane</keyword>
<feature type="transmembrane region" description="Helical" evidence="6">
    <location>
        <begin position="150"/>
        <end position="170"/>
    </location>
</feature>
<evidence type="ECO:0000256" key="2">
    <source>
        <dbReference type="ARBA" id="ARBA00010992"/>
    </source>
</evidence>
<feature type="transmembrane region" description="Helical" evidence="6">
    <location>
        <begin position="120"/>
        <end position="138"/>
    </location>
</feature>
<comment type="subcellular location">
    <subcellularLocation>
        <location evidence="1">Membrane</location>
        <topology evidence="1">Multi-pass membrane protein</topology>
    </subcellularLocation>
</comment>
<protein>
    <recommendedName>
        <fullName evidence="7">Major facilitator superfamily (MFS) profile domain-containing protein</fullName>
    </recommendedName>
</protein>
<feature type="transmembrane region" description="Helical" evidence="6">
    <location>
        <begin position="64"/>
        <end position="84"/>
    </location>
</feature>
<feature type="transmembrane region" description="Helical" evidence="6">
    <location>
        <begin position="455"/>
        <end position="474"/>
    </location>
</feature>
<feature type="transmembrane region" description="Helical" evidence="6">
    <location>
        <begin position="336"/>
        <end position="358"/>
    </location>
</feature>
<reference evidence="8" key="2">
    <citation type="submission" date="2020-04" db="EMBL/GenBank/DDBJ databases">
        <authorList>
            <person name="Santos R.A.C."/>
            <person name="Steenwyk J.L."/>
            <person name="Rivero-Menendez O."/>
            <person name="Mead M.E."/>
            <person name="Silva L.P."/>
            <person name="Bastos R.W."/>
            <person name="Alastruey-Izquierdo A."/>
            <person name="Goldman G.H."/>
            <person name="Rokas A."/>
        </authorList>
    </citation>
    <scope>NUCLEOTIDE SEQUENCE</scope>
    <source>
        <strain evidence="8">CNM-CM6805</strain>
    </source>
</reference>
<dbReference type="PANTHER" id="PTHR48022:SF45">
    <property type="entry name" value="MAJOR FACILITATOR SUPERFAMILY (MFS) PROFILE DOMAIN-CONTAINING PROTEIN-RELATED"/>
    <property type="match status" value="1"/>
</dbReference>
<feature type="transmembrane region" description="Helical" evidence="6">
    <location>
        <begin position="93"/>
        <end position="114"/>
    </location>
</feature>
<evidence type="ECO:0000313" key="9">
    <source>
        <dbReference type="Proteomes" id="UP000653565"/>
    </source>
</evidence>
<feature type="transmembrane region" description="Helical" evidence="6">
    <location>
        <begin position="308"/>
        <end position="329"/>
    </location>
</feature>
<dbReference type="OrthoDB" id="6612291at2759"/>
<dbReference type="Pfam" id="PF00083">
    <property type="entry name" value="Sugar_tr"/>
    <property type="match status" value="2"/>
</dbReference>
<dbReference type="InterPro" id="IPR036259">
    <property type="entry name" value="MFS_trans_sf"/>
</dbReference>
<feature type="transmembrane region" description="Helical" evidence="6">
    <location>
        <begin position="370"/>
        <end position="392"/>
    </location>
</feature>
<sequence length="535" mass="58814">MFEGYLQLAQIALVVCPSYVVFGYNQAGLGGLLNFPSWTDIFPALDTANTVGQQRSHNSTVQGAVVASFTLGALCGSLSCVWIGDYLGRKRTIFLGACVSFVGQVLEVSAQSLIQFTIGRVTLGAGVGLLSATVPVWLSECSSADKRGRNVVLTGLFIALGFALSEWVNFGFYHIQVSAASWRGSLSVPFLFSSVIICSIPFLPESPRWLVRKAEISAAKQALAGLRHKPVDSPEIIAEVAGVEISLEDHKNVSLKDVFVMGEDKLFYRFVLCVLLQFFQQMSGGTLISAYIPIIFERCLDLGPRTGKILAASAMTWKFLSCFVSFFAIDRIGRRASFMVSGAGMSLCMTAMAVSNSFGADEKSASITSAFFIFLFNFFLPIGFLGANFLYTTEVAPVRLRVAMQAISTANHWLWYASQSFINFVFVRDTNVTIFRMFAVAMMTPVALNNIGYRYYIIYAIISGAIPPTVYFFYPETMGQNLEDLDLIFREAPSIRAVVALSKKPPRFGEMTHISDDKTQVEHFDMVESKPQPSP</sequence>
<dbReference type="InterPro" id="IPR020846">
    <property type="entry name" value="MFS_dom"/>
</dbReference>
<keyword evidence="9" id="KW-1185">Reference proteome</keyword>
<gene>
    <name evidence="8" type="ORF">CNMCM6805_000131</name>
</gene>
<dbReference type="PANTHER" id="PTHR48022">
    <property type="entry name" value="PLASTIDIC GLUCOSE TRANSPORTER 4"/>
    <property type="match status" value="1"/>
</dbReference>
<dbReference type="SUPFAM" id="SSF103473">
    <property type="entry name" value="MFS general substrate transporter"/>
    <property type="match status" value="1"/>
</dbReference>
<organism evidence="8 9">
    <name type="scientific">Aspergillus fumigatiaffinis</name>
    <dbReference type="NCBI Taxonomy" id="340414"/>
    <lineage>
        <taxon>Eukaryota</taxon>
        <taxon>Fungi</taxon>
        <taxon>Dikarya</taxon>
        <taxon>Ascomycota</taxon>
        <taxon>Pezizomycotina</taxon>
        <taxon>Eurotiomycetes</taxon>
        <taxon>Eurotiomycetidae</taxon>
        <taxon>Eurotiales</taxon>
        <taxon>Aspergillaceae</taxon>
        <taxon>Aspergillus</taxon>
        <taxon>Aspergillus subgen. Fumigati</taxon>
    </lineage>
</organism>
<evidence type="ECO:0000256" key="6">
    <source>
        <dbReference type="SAM" id="Phobius"/>
    </source>
</evidence>
<comment type="caution">
    <text evidence="8">The sequence shown here is derived from an EMBL/GenBank/DDBJ whole genome shotgun (WGS) entry which is preliminary data.</text>
</comment>
<evidence type="ECO:0000256" key="1">
    <source>
        <dbReference type="ARBA" id="ARBA00004141"/>
    </source>
</evidence>
<feature type="domain" description="Major facilitator superfamily (MFS) profile" evidence="7">
    <location>
        <begin position="11"/>
        <end position="478"/>
    </location>
</feature>
<evidence type="ECO:0000259" key="7">
    <source>
        <dbReference type="PROSITE" id="PS50850"/>
    </source>
</evidence>
<dbReference type="AlphaFoldDB" id="A0A8H4M796"/>
<reference evidence="8" key="1">
    <citation type="journal article" date="2020" name="bioRxiv">
        <title>Genomic and phenotypic heterogeneity of clinical isolates of the human pathogens Aspergillus fumigatus, Aspergillus lentulus and Aspergillus fumigatiaffinis.</title>
        <authorList>
            <person name="dos Santos R.A.C."/>
            <person name="Steenwyk J.L."/>
            <person name="Rivero-Menendez O."/>
            <person name="Mead M.E."/>
            <person name="Silva L.P."/>
            <person name="Bastos R.W."/>
            <person name="Alastruey-Izquierdo A."/>
            <person name="Goldman G.H."/>
            <person name="Rokas A."/>
        </authorList>
    </citation>
    <scope>NUCLEOTIDE SEQUENCE</scope>
    <source>
        <strain evidence="8">CNM-CM6805</strain>
    </source>
</reference>
<dbReference type="InterPro" id="IPR050360">
    <property type="entry name" value="MFS_Sugar_Transporters"/>
</dbReference>
<feature type="transmembrane region" description="Helical" evidence="6">
    <location>
        <begin position="266"/>
        <end position="296"/>
    </location>
</feature>
<dbReference type="EMBL" id="JAAAPX010000103">
    <property type="protein sequence ID" value="KAF4231437.1"/>
    <property type="molecule type" value="Genomic_DNA"/>
</dbReference>
<comment type="similarity">
    <text evidence="2">Belongs to the major facilitator superfamily. Sugar transporter (TC 2.A.1.1) family.</text>
</comment>
<evidence type="ECO:0000256" key="5">
    <source>
        <dbReference type="ARBA" id="ARBA00023136"/>
    </source>
</evidence>
<evidence type="ECO:0000256" key="3">
    <source>
        <dbReference type="ARBA" id="ARBA00022692"/>
    </source>
</evidence>
<dbReference type="PROSITE" id="PS50850">
    <property type="entry name" value="MFS"/>
    <property type="match status" value="1"/>
</dbReference>
<name>A0A8H4M796_9EURO</name>
<feature type="transmembrane region" description="Helical" evidence="6">
    <location>
        <begin position="182"/>
        <end position="203"/>
    </location>
</feature>
<dbReference type="GO" id="GO:0016020">
    <property type="term" value="C:membrane"/>
    <property type="evidence" value="ECO:0007669"/>
    <property type="project" value="UniProtKB-SubCell"/>
</dbReference>
<evidence type="ECO:0000256" key="4">
    <source>
        <dbReference type="ARBA" id="ARBA00022989"/>
    </source>
</evidence>
<dbReference type="Proteomes" id="UP000653565">
    <property type="component" value="Unassembled WGS sequence"/>
</dbReference>
<keyword evidence="3 6" id="KW-0812">Transmembrane</keyword>
<dbReference type="InterPro" id="IPR005828">
    <property type="entry name" value="MFS_sugar_transport-like"/>
</dbReference>